<comment type="caution">
    <text evidence="13">The sequence shown here is derived from an EMBL/GenBank/DDBJ whole genome shotgun (WGS) entry which is preliminary data.</text>
</comment>
<dbReference type="RefSeq" id="WP_284826681.1">
    <property type="nucleotide sequence ID" value="NZ_JASOOY020000032.1"/>
</dbReference>
<dbReference type="SUPFAM" id="SSF53098">
    <property type="entry name" value="Ribonuclease H-like"/>
    <property type="match status" value="1"/>
</dbReference>
<comment type="catalytic activity">
    <reaction evidence="1">
        <text>Endonucleolytic cleavage to 5'-phosphomonoester.</text>
        <dbReference type="EC" id="3.1.26.4"/>
    </reaction>
</comment>
<dbReference type="InterPro" id="IPR012337">
    <property type="entry name" value="RNaseH-like_sf"/>
</dbReference>
<evidence type="ECO:0000256" key="9">
    <source>
        <dbReference type="ARBA" id="ARBA00022801"/>
    </source>
</evidence>
<comment type="subunit">
    <text evidence="4">Monomer.</text>
</comment>
<evidence type="ECO:0000313" key="13">
    <source>
        <dbReference type="EMBL" id="MEO3717841.1"/>
    </source>
</evidence>
<evidence type="ECO:0000256" key="3">
    <source>
        <dbReference type="ARBA" id="ARBA00005300"/>
    </source>
</evidence>
<dbReference type="CDD" id="cd09278">
    <property type="entry name" value="RNase_HI_prokaryote_like"/>
    <property type="match status" value="1"/>
</dbReference>
<keyword evidence="10" id="KW-0460">Magnesium</keyword>
<keyword evidence="6" id="KW-0540">Nuclease</keyword>
<dbReference type="EC" id="3.1.26.4" evidence="5"/>
<feature type="region of interest" description="Disordered" evidence="11">
    <location>
        <begin position="146"/>
        <end position="186"/>
    </location>
</feature>
<organism evidence="13 14">
    <name type="scientific">Corynebacterium amycolatum</name>
    <dbReference type="NCBI Taxonomy" id="43765"/>
    <lineage>
        <taxon>Bacteria</taxon>
        <taxon>Bacillati</taxon>
        <taxon>Actinomycetota</taxon>
        <taxon>Actinomycetes</taxon>
        <taxon>Mycobacteriales</taxon>
        <taxon>Corynebacteriaceae</taxon>
        <taxon>Corynebacterium</taxon>
    </lineage>
</organism>
<dbReference type="InterPro" id="IPR022892">
    <property type="entry name" value="RNaseHI"/>
</dbReference>
<reference evidence="13" key="1">
    <citation type="submission" date="2023-05" db="EMBL/GenBank/DDBJ databases">
        <authorList>
            <person name="Du J."/>
        </authorList>
    </citation>
    <scope>NUCLEOTIDE SEQUENCE</scope>
    <source>
        <strain evidence="13">UMB1064</strain>
    </source>
</reference>
<dbReference type="Proteomes" id="UP001223646">
    <property type="component" value="Unassembled WGS sequence"/>
</dbReference>
<evidence type="ECO:0000259" key="12">
    <source>
        <dbReference type="PROSITE" id="PS50879"/>
    </source>
</evidence>
<evidence type="ECO:0000256" key="10">
    <source>
        <dbReference type="ARBA" id="ARBA00022842"/>
    </source>
</evidence>
<dbReference type="Pfam" id="PF00075">
    <property type="entry name" value="RNase_H"/>
    <property type="match status" value="1"/>
</dbReference>
<evidence type="ECO:0000256" key="6">
    <source>
        <dbReference type="ARBA" id="ARBA00022722"/>
    </source>
</evidence>
<proteinExistence type="inferred from homology"/>
<dbReference type="GO" id="GO:0004523">
    <property type="term" value="F:RNA-DNA hybrid ribonuclease activity"/>
    <property type="evidence" value="ECO:0007669"/>
    <property type="project" value="UniProtKB-EC"/>
</dbReference>
<dbReference type="InterPro" id="IPR050092">
    <property type="entry name" value="RNase_H"/>
</dbReference>
<evidence type="ECO:0000256" key="1">
    <source>
        <dbReference type="ARBA" id="ARBA00000077"/>
    </source>
</evidence>
<dbReference type="PROSITE" id="PS50879">
    <property type="entry name" value="RNASE_H_1"/>
    <property type="match status" value="1"/>
</dbReference>
<evidence type="ECO:0000256" key="2">
    <source>
        <dbReference type="ARBA" id="ARBA00001946"/>
    </source>
</evidence>
<protein>
    <recommendedName>
        <fullName evidence="5">ribonuclease H</fullName>
        <ecNumber evidence="5">3.1.26.4</ecNumber>
    </recommendedName>
</protein>
<reference evidence="13" key="2">
    <citation type="submission" date="2024-05" db="EMBL/GenBank/DDBJ databases">
        <authorList>
            <person name="Wolfe A."/>
        </authorList>
    </citation>
    <scope>NUCLEOTIDE SEQUENCE</scope>
    <source>
        <strain evidence="13">UMB1064</strain>
    </source>
</reference>
<evidence type="ECO:0000256" key="4">
    <source>
        <dbReference type="ARBA" id="ARBA00011245"/>
    </source>
</evidence>
<dbReference type="PANTHER" id="PTHR10642">
    <property type="entry name" value="RIBONUCLEASE H1"/>
    <property type="match status" value="1"/>
</dbReference>
<dbReference type="GO" id="GO:0003676">
    <property type="term" value="F:nucleic acid binding"/>
    <property type="evidence" value="ECO:0007669"/>
    <property type="project" value="InterPro"/>
</dbReference>
<comment type="similarity">
    <text evidence="3">Belongs to the RNase H family.</text>
</comment>
<evidence type="ECO:0000256" key="11">
    <source>
        <dbReference type="SAM" id="MobiDB-lite"/>
    </source>
</evidence>
<evidence type="ECO:0000313" key="14">
    <source>
        <dbReference type="Proteomes" id="UP001223646"/>
    </source>
</evidence>
<gene>
    <name evidence="13" type="ORF">QP460_009615</name>
</gene>
<keyword evidence="9" id="KW-0378">Hydrolase</keyword>
<dbReference type="AlphaFoldDB" id="A0AAW9SZU1"/>
<dbReference type="PANTHER" id="PTHR10642:SF26">
    <property type="entry name" value="RIBONUCLEASE H1"/>
    <property type="match status" value="1"/>
</dbReference>
<dbReference type="GO" id="GO:0046872">
    <property type="term" value="F:metal ion binding"/>
    <property type="evidence" value="ECO:0007669"/>
    <property type="project" value="UniProtKB-KW"/>
</dbReference>
<sequence>MTITAAVDGSALHNPGPAGWCWYIDDSCWAAGGWKEGTNNRGELTALAELLRATAHIPDEPLFVLCDSQYVINSVTKWMPGWKRKGWKKRDGKPVLNVDILQDIDQLLVGRNIHLEWVKGHSGHDMNEAADQRARAAATAYQKGTAVPEGPGFGGAGSRGQTNAAQANAAPTKTTSAAPISEPKAPKTATFEQEGLFDLAADTTVAPEDAAKEALTVFRRAAHRAEQGNARALKALLNDALGADLPVPDGLSDAEHELRVEGTTATAQFTTDGWVGLAVWDLSQAVGKATGSARLLGWNVGRS</sequence>
<dbReference type="EMBL" id="JASOOY020000032">
    <property type="protein sequence ID" value="MEO3717841.1"/>
    <property type="molecule type" value="Genomic_DNA"/>
</dbReference>
<dbReference type="InterPro" id="IPR036397">
    <property type="entry name" value="RNaseH_sf"/>
</dbReference>
<comment type="cofactor">
    <cofactor evidence="2">
        <name>Mg(2+)</name>
        <dbReference type="ChEBI" id="CHEBI:18420"/>
    </cofactor>
</comment>
<dbReference type="InterPro" id="IPR002156">
    <property type="entry name" value="RNaseH_domain"/>
</dbReference>
<dbReference type="GO" id="GO:0043137">
    <property type="term" value="P:DNA replication, removal of RNA primer"/>
    <property type="evidence" value="ECO:0007669"/>
    <property type="project" value="TreeGrafter"/>
</dbReference>
<evidence type="ECO:0000256" key="8">
    <source>
        <dbReference type="ARBA" id="ARBA00022759"/>
    </source>
</evidence>
<feature type="domain" description="RNase H type-1" evidence="12">
    <location>
        <begin position="1"/>
        <end position="139"/>
    </location>
</feature>
<accession>A0AAW9SZU1</accession>
<feature type="compositionally biased region" description="Low complexity" evidence="11">
    <location>
        <begin position="161"/>
        <end position="175"/>
    </location>
</feature>
<evidence type="ECO:0000256" key="5">
    <source>
        <dbReference type="ARBA" id="ARBA00012180"/>
    </source>
</evidence>
<keyword evidence="7" id="KW-0479">Metal-binding</keyword>
<evidence type="ECO:0000256" key="7">
    <source>
        <dbReference type="ARBA" id="ARBA00022723"/>
    </source>
</evidence>
<keyword evidence="8" id="KW-0255">Endonuclease</keyword>
<dbReference type="Gene3D" id="3.30.420.10">
    <property type="entry name" value="Ribonuclease H-like superfamily/Ribonuclease H"/>
    <property type="match status" value="1"/>
</dbReference>
<name>A0AAW9SZU1_CORAY</name>